<comment type="caution">
    <text evidence="4">The sequence shown here is derived from an EMBL/GenBank/DDBJ whole genome shotgun (WGS) entry which is preliminary data.</text>
</comment>
<gene>
    <name evidence="4" type="ORF">GPZ80_22955</name>
</gene>
<dbReference type="PANTHER" id="PTHR45625">
    <property type="entry name" value="PEPTIDYL-PROLYL CIS-TRANS ISOMERASE-RELATED"/>
    <property type="match status" value="1"/>
</dbReference>
<keyword evidence="5" id="KW-1185">Reference proteome</keyword>
<dbReference type="InterPro" id="IPR044666">
    <property type="entry name" value="Cyclophilin_A-like"/>
</dbReference>
<dbReference type="Pfam" id="PF00160">
    <property type="entry name" value="Pro_isomerase"/>
    <property type="match status" value="1"/>
</dbReference>
<dbReference type="RefSeq" id="WP_187223142.1">
    <property type="nucleotide sequence ID" value="NZ_JABVED010000014.1"/>
</dbReference>
<dbReference type="Proteomes" id="UP000734823">
    <property type="component" value="Unassembled WGS sequence"/>
</dbReference>
<evidence type="ECO:0000313" key="5">
    <source>
        <dbReference type="Proteomes" id="UP000734823"/>
    </source>
</evidence>
<evidence type="ECO:0000256" key="1">
    <source>
        <dbReference type="ARBA" id="ARBA00002388"/>
    </source>
</evidence>
<dbReference type="EMBL" id="JABVED010000014">
    <property type="protein sequence ID" value="MBC6450024.1"/>
    <property type="molecule type" value="Genomic_DNA"/>
</dbReference>
<dbReference type="InterPro" id="IPR029000">
    <property type="entry name" value="Cyclophilin-like_dom_sf"/>
</dbReference>
<protein>
    <recommendedName>
        <fullName evidence="2">Peptidyl-prolyl cis-trans isomerase</fullName>
        <shortName evidence="2">PPIase</shortName>
        <ecNumber evidence="2">5.2.1.8</ecNumber>
    </recommendedName>
</protein>
<dbReference type="GO" id="GO:0016853">
    <property type="term" value="F:isomerase activity"/>
    <property type="evidence" value="ECO:0007669"/>
    <property type="project" value="UniProtKB-KW"/>
</dbReference>
<keyword evidence="2" id="KW-0697">Rotamase</keyword>
<evidence type="ECO:0000259" key="3">
    <source>
        <dbReference type="PROSITE" id="PS50072"/>
    </source>
</evidence>
<organism evidence="4 5">
    <name type="scientific">Actinokineospora xionganensis</name>
    <dbReference type="NCBI Taxonomy" id="2684470"/>
    <lineage>
        <taxon>Bacteria</taxon>
        <taxon>Bacillati</taxon>
        <taxon>Actinomycetota</taxon>
        <taxon>Actinomycetes</taxon>
        <taxon>Pseudonocardiales</taxon>
        <taxon>Pseudonocardiaceae</taxon>
        <taxon>Actinokineospora</taxon>
    </lineage>
</organism>
<reference evidence="4 5" key="1">
    <citation type="submission" date="2020-06" db="EMBL/GenBank/DDBJ databases">
        <title>Actinokineospora xiongansis sp. nov., isolated from soil of Baiyangdian.</title>
        <authorList>
            <person name="Zhang X."/>
        </authorList>
    </citation>
    <scope>NUCLEOTIDE SEQUENCE [LARGE SCALE GENOMIC DNA]</scope>
    <source>
        <strain evidence="4 5">HBU206404</strain>
    </source>
</reference>
<comment type="catalytic activity">
    <reaction evidence="2">
        <text>[protein]-peptidylproline (omega=180) = [protein]-peptidylproline (omega=0)</text>
        <dbReference type="Rhea" id="RHEA:16237"/>
        <dbReference type="Rhea" id="RHEA-COMP:10747"/>
        <dbReference type="Rhea" id="RHEA-COMP:10748"/>
        <dbReference type="ChEBI" id="CHEBI:83833"/>
        <dbReference type="ChEBI" id="CHEBI:83834"/>
        <dbReference type="EC" id="5.2.1.8"/>
    </reaction>
</comment>
<proteinExistence type="inferred from homology"/>
<dbReference type="InterPro" id="IPR002130">
    <property type="entry name" value="Cyclophilin-type_PPIase_dom"/>
</dbReference>
<dbReference type="Gene3D" id="2.40.100.10">
    <property type="entry name" value="Cyclophilin-like"/>
    <property type="match status" value="1"/>
</dbReference>
<comment type="function">
    <text evidence="1 2">PPIases accelerate the folding of proteins. It catalyzes the cis-trans isomerization of proline imidic peptide bonds in oligopeptides.</text>
</comment>
<dbReference type="SUPFAM" id="SSF50891">
    <property type="entry name" value="Cyclophilin-like"/>
    <property type="match status" value="1"/>
</dbReference>
<evidence type="ECO:0000256" key="2">
    <source>
        <dbReference type="RuleBase" id="RU363019"/>
    </source>
</evidence>
<keyword evidence="2 4" id="KW-0413">Isomerase</keyword>
<dbReference type="PANTHER" id="PTHR45625:SF3">
    <property type="entry name" value="PEPTIDYL-PROLYL CIS-TRANS ISOMERASE B-RELATED"/>
    <property type="match status" value="1"/>
</dbReference>
<name>A0ABR7LBJ3_9PSEU</name>
<feature type="domain" description="PPIase cyclophilin-type" evidence="3">
    <location>
        <begin position="64"/>
        <end position="213"/>
    </location>
</feature>
<feature type="signal peptide" evidence="2">
    <location>
        <begin position="1"/>
        <end position="24"/>
    </location>
</feature>
<keyword evidence="2" id="KW-0732">Signal</keyword>
<dbReference type="PRINTS" id="PR00153">
    <property type="entry name" value="CSAPPISMRASE"/>
</dbReference>
<comment type="similarity">
    <text evidence="2">Belongs to the cyclophilin-type PPIase family.</text>
</comment>
<accession>A0ABR7LBJ3</accession>
<dbReference type="PROSITE" id="PS50072">
    <property type="entry name" value="CSA_PPIASE_2"/>
    <property type="match status" value="1"/>
</dbReference>
<dbReference type="EC" id="5.2.1.8" evidence="2"/>
<evidence type="ECO:0000313" key="4">
    <source>
        <dbReference type="EMBL" id="MBC6450024.1"/>
    </source>
</evidence>
<sequence length="218" mass="23422">MKRTMIAVITALVAGVIVSSPATAETGKPARCEFTPTPDNPAARPVRVPRAKAKSHGTVDVSISTNYGTLDLRLDRDNAPCAVHNLVHLARADFYDDTRCFRLTDSPRLGVLQCGDIYRAEEGGPGYKFPDEVTGQETYPRGTIAMGNQGPGTNGSEWFIVHSVAKIRPVYTVMGHVTRGIEVMDRIVAAGIDPDGAVDGAPRHPVVIHDVRVGRSHG</sequence>
<feature type="chain" id="PRO_5044962629" description="Peptidyl-prolyl cis-trans isomerase" evidence="2">
    <location>
        <begin position="25"/>
        <end position="218"/>
    </location>
</feature>